<evidence type="ECO:0000313" key="1">
    <source>
        <dbReference type="EMBL" id="KAJ8649487.1"/>
    </source>
</evidence>
<dbReference type="Proteomes" id="UP001234297">
    <property type="component" value="Chromosome 1"/>
</dbReference>
<name>A0ACC2MX32_PERAE</name>
<organism evidence="1 2">
    <name type="scientific">Persea americana</name>
    <name type="common">Avocado</name>
    <dbReference type="NCBI Taxonomy" id="3435"/>
    <lineage>
        <taxon>Eukaryota</taxon>
        <taxon>Viridiplantae</taxon>
        <taxon>Streptophyta</taxon>
        <taxon>Embryophyta</taxon>
        <taxon>Tracheophyta</taxon>
        <taxon>Spermatophyta</taxon>
        <taxon>Magnoliopsida</taxon>
        <taxon>Magnoliidae</taxon>
        <taxon>Laurales</taxon>
        <taxon>Lauraceae</taxon>
        <taxon>Persea</taxon>
    </lineage>
</organism>
<gene>
    <name evidence="1" type="ORF">MRB53_002510</name>
</gene>
<protein>
    <submittedName>
        <fullName evidence="1">Uncharacterized protein</fullName>
    </submittedName>
</protein>
<reference evidence="1 2" key="1">
    <citation type="journal article" date="2022" name="Hortic Res">
        <title>A haplotype resolved chromosomal level avocado genome allows analysis of novel avocado genes.</title>
        <authorList>
            <person name="Nath O."/>
            <person name="Fletcher S.J."/>
            <person name="Hayward A."/>
            <person name="Shaw L.M."/>
            <person name="Masouleh A.K."/>
            <person name="Furtado A."/>
            <person name="Henry R.J."/>
            <person name="Mitter N."/>
        </authorList>
    </citation>
    <scope>NUCLEOTIDE SEQUENCE [LARGE SCALE GENOMIC DNA]</scope>
    <source>
        <strain evidence="2">cv. Hass</strain>
    </source>
</reference>
<sequence>MGNCLRHRPQTTLGGDDWDFTGSEKLYATDMAHDKRFENVNHKGEMENVSLLGEKHEISSTEIKIKLTKKQMEELLAEVGMRGMSIEQVLTQLVNKGGDCHLRHRAWRPALQSIPEVN</sequence>
<accession>A0ACC2MX32</accession>
<keyword evidence="2" id="KW-1185">Reference proteome</keyword>
<comment type="caution">
    <text evidence="1">The sequence shown here is derived from an EMBL/GenBank/DDBJ whole genome shotgun (WGS) entry which is preliminary data.</text>
</comment>
<evidence type="ECO:0000313" key="2">
    <source>
        <dbReference type="Proteomes" id="UP001234297"/>
    </source>
</evidence>
<dbReference type="EMBL" id="CM056809">
    <property type="protein sequence ID" value="KAJ8649487.1"/>
    <property type="molecule type" value="Genomic_DNA"/>
</dbReference>
<proteinExistence type="predicted"/>